<keyword evidence="4" id="KW-0508">mRNA splicing</keyword>
<organism evidence="9 10">
    <name type="scientific">Hibiscus trionum</name>
    <name type="common">Flower of an hour</name>
    <dbReference type="NCBI Taxonomy" id="183268"/>
    <lineage>
        <taxon>Eukaryota</taxon>
        <taxon>Viridiplantae</taxon>
        <taxon>Streptophyta</taxon>
        <taxon>Embryophyta</taxon>
        <taxon>Tracheophyta</taxon>
        <taxon>Spermatophyta</taxon>
        <taxon>Magnoliopsida</taxon>
        <taxon>eudicotyledons</taxon>
        <taxon>Gunneridae</taxon>
        <taxon>Pentapetalae</taxon>
        <taxon>rosids</taxon>
        <taxon>malvids</taxon>
        <taxon>Malvales</taxon>
        <taxon>Malvaceae</taxon>
        <taxon>Malvoideae</taxon>
        <taxon>Hibiscus</taxon>
    </lineage>
</organism>
<evidence type="ECO:0000256" key="4">
    <source>
        <dbReference type="ARBA" id="ARBA00023187"/>
    </source>
</evidence>
<dbReference type="PANTHER" id="PTHR48028">
    <property type="entry name" value="GLYCINE-RICH RNA-BINDING PROTEIN RZ1A"/>
    <property type="match status" value="1"/>
</dbReference>
<dbReference type="Gene3D" id="3.30.70.330">
    <property type="match status" value="1"/>
</dbReference>
<dbReference type="InterPro" id="IPR000504">
    <property type="entry name" value="RRM_dom"/>
</dbReference>
<dbReference type="SUPFAM" id="SSF54928">
    <property type="entry name" value="RNA-binding domain, RBD"/>
    <property type="match status" value="1"/>
</dbReference>
<dbReference type="GO" id="GO:0003723">
    <property type="term" value="F:RNA binding"/>
    <property type="evidence" value="ECO:0007669"/>
    <property type="project" value="UniProtKB-UniRule"/>
</dbReference>
<dbReference type="OrthoDB" id="999103at2759"/>
<comment type="caution">
    <text evidence="9">The sequence shown here is derived from an EMBL/GenBank/DDBJ whole genome shotgun (WGS) entry which is preliminary data.</text>
</comment>
<evidence type="ECO:0000313" key="9">
    <source>
        <dbReference type="EMBL" id="GMI71985.1"/>
    </source>
</evidence>
<dbReference type="InterPro" id="IPR051106">
    <property type="entry name" value="RNA-bind/splicing_reg"/>
</dbReference>
<sequence>MESPSTTLFIDNISSALHWKGLWFAFARHGDIVDVFVPRKRSKSGRRFGFVRYAKKADAMRAIERLHRFTLFGSHISVTLARNTDRKNFWRKRSDGSDISLGNDQNEAGNTLASEKMQNGVLQNQKKGKENEGGEPNNRSRMEIKRLVGHVEDEDL</sequence>
<keyword evidence="2" id="KW-0507">mRNA processing</keyword>
<dbReference type="EMBL" id="BSYR01000010">
    <property type="protein sequence ID" value="GMI71985.1"/>
    <property type="molecule type" value="Genomic_DNA"/>
</dbReference>
<dbReference type="SMART" id="SM00360">
    <property type="entry name" value="RRM"/>
    <property type="match status" value="1"/>
</dbReference>
<evidence type="ECO:0000259" key="8">
    <source>
        <dbReference type="PROSITE" id="PS50102"/>
    </source>
</evidence>
<evidence type="ECO:0000256" key="1">
    <source>
        <dbReference type="ARBA" id="ARBA00004123"/>
    </source>
</evidence>
<dbReference type="InterPro" id="IPR012677">
    <property type="entry name" value="Nucleotide-bd_a/b_plait_sf"/>
</dbReference>
<dbReference type="GO" id="GO:0008380">
    <property type="term" value="P:RNA splicing"/>
    <property type="evidence" value="ECO:0007669"/>
    <property type="project" value="UniProtKB-KW"/>
</dbReference>
<feature type="region of interest" description="Disordered" evidence="7">
    <location>
        <begin position="91"/>
        <end position="156"/>
    </location>
</feature>
<feature type="domain" description="RRM" evidence="8">
    <location>
        <begin position="6"/>
        <end position="83"/>
    </location>
</feature>
<dbReference type="CDD" id="cd00590">
    <property type="entry name" value="RRM_SF"/>
    <property type="match status" value="1"/>
</dbReference>
<dbReference type="GO" id="GO:0005634">
    <property type="term" value="C:nucleus"/>
    <property type="evidence" value="ECO:0007669"/>
    <property type="project" value="UniProtKB-SubCell"/>
</dbReference>
<evidence type="ECO:0000313" key="10">
    <source>
        <dbReference type="Proteomes" id="UP001165190"/>
    </source>
</evidence>
<dbReference type="PANTHER" id="PTHR48028:SF4">
    <property type="entry name" value="SC35-LIKE SPLICING FACTOR"/>
    <property type="match status" value="1"/>
</dbReference>
<reference evidence="9" key="1">
    <citation type="submission" date="2023-05" db="EMBL/GenBank/DDBJ databases">
        <title>Genome and transcriptome analyses reveal genes involved in the formation of fine ridges on petal epidermal cells in Hibiscus trionum.</title>
        <authorList>
            <person name="Koshimizu S."/>
            <person name="Masuda S."/>
            <person name="Ishii T."/>
            <person name="Shirasu K."/>
            <person name="Hoshino A."/>
            <person name="Arita M."/>
        </authorList>
    </citation>
    <scope>NUCLEOTIDE SEQUENCE</scope>
    <source>
        <strain evidence="9">Hamamatsu line</strain>
    </source>
</reference>
<dbReference type="AlphaFoldDB" id="A0A9W7H6Q4"/>
<comment type="subcellular location">
    <subcellularLocation>
        <location evidence="1">Nucleus</location>
    </subcellularLocation>
</comment>
<dbReference type="GO" id="GO:0006397">
    <property type="term" value="P:mRNA processing"/>
    <property type="evidence" value="ECO:0007669"/>
    <property type="project" value="UniProtKB-KW"/>
</dbReference>
<protein>
    <recommendedName>
        <fullName evidence="8">RRM domain-containing protein</fullName>
    </recommendedName>
</protein>
<keyword evidence="3 6" id="KW-0694">RNA-binding</keyword>
<accession>A0A9W7H6Q4</accession>
<feature type="compositionally biased region" description="Polar residues" evidence="7">
    <location>
        <begin position="100"/>
        <end position="125"/>
    </location>
</feature>
<dbReference type="InterPro" id="IPR035979">
    <property type="entry name" value="RBD_domain_sf"/>
</dbReference>
<evidence type="ECO:0000256" key="7">
    <source>
        <dbReference type="SAM" id="MobiDB-lite"/>
    </source>
</evidence>
<keyword evidence="10" id="KW-1185">Reference proteome</keyword>
<gene>
    <name evidence="9" type="ORF">HRI_000867800</name>
</gene>
<evidence type="ECO:0000256" key="5">
    <source>
        <dbReference type="ARBA" id="ARBA00023242"/>
    </source>
</evidence>
<dbReference type="Pfam" id="PF00076">
    <property type="entry name" value="RRM_1"/>
    <property type="match status" value="1"/>
</dbReference>
<evidence type="ECO:0000256" key="2">
    <source>
        <dbReference type="ARBA" id="ARBA00022664"/>
    </source>
</evidence>
<evidence type="ECO:0000256" key="6">
    <source>
        <dbReference type="PROSITE-ProRule" id="PRU00176"/>
    </source>
</evidence>
<dbReference type="Proteomes" id="UP001165190">
    <property type="component" value="Unassembled WGS sequence"/>
</dbReference>
<dbReference type="PROSITE" id="PS50102">
    <property type="entry name" value="RRM"/>
    <property type="match status" value="1"/>
</dbReference>
<proteinExistence type="predicted"/>
<feature type="compositionally biased region" description="Basic and acidic residues" evidence="7">
    <location>
        <begin position="127"/>
        <end position="156"/>
    </location>
</feature>
<keyword evidence="5" id="KW-0539">Nucleus</keyword>
<evidence type="ECO:0000256" key="3">
    <source>
        <dbReference type="ARBA" id="ARBA00022884"/>
    </source>
</evidence>
<name>A0A9W7H6Q4_HIBTR</name>